<keyword evidence="2" id="KW-1283">Bacterial microcompartment</keyword>
<comment type="subcellular location">
    <subcellularLocation>
        <location evidence="1">Bacterial microcompartment</location>
    </subcellularLocation>
</comment>
<name>A0ABV1G460_9FIRM</name>
<dbReference type="InterPro" id="IPR044870">
    <property type="entry name" value="BMC_CP"/>
</dbReference>
<evidence type="ECO:0000256" key="1">
    <source>
        <dbReference type="ARBA" id="ARBA00024322"/>
    </source>
</evidence>
<keyword evidence="5" id="KW-1185">Reference proteome</keyword>
<dbReference type="InterPro" id="IPR037233">
    <property type="entry name" value="CcmK-like_sf"/>
</dbReference>
<comment type="caution">
    <text evidence="4">The sequence shown here is derived from an EMBL/GenBank/DDBJ whole genome shotgun (WGS) entry which is preliminary data.</text>
</comment>
<proteinExistence type="predicted"/>
<accession>A0ABV1G460</accession>
<dbReference type="PROSITE" id="PS51931">
    <property type="entry name" value="BMC_CP"/>
    <property type="match status" value="2"/>
</dbReference>
<sequence length="225" mass="22857">MTGAPVPVRVLCARTIANVSPGLSRALSLDPGQNSIALLATDCDDVTYLALDEATKAANVSVVYGRSLYAGAGNAPTPLTGEVVGILAGPTPADARSGLAAALAFLQNGPRFREAENGVFYLAHCAARTGTYLSRAAHIPAGQPLAYLIAPPVPALLGLDAALKAAGVELAEFYAPPTETNFAGALLTGTRSACLAACTAFAEAVCEAAARPLEAEGTRRNDHGI</sequence>
<organism evidence="4 5">
    <name type="scientific">Faecousia intestinalis</name>
    <dbReference type="NCBI Taxonomy" id="3133167"/>
    <lineage>
        <taxon>Bacteria</taxon>
        <taxon>Bacillati</taxon>
        <taxon>Bacillota</taxon>
        <taxon>Clostridia</taxon>
        <taxon>Eubacteriales</taxon>
        <taxon>Oscillospiraceae</taxon>
        <taxon>Faecousia</taxon>
    </lineage>
</organism>
<protein>
    <submittedName>
        <fullName evidence="4">Ethanolamine utilization microcompartment protein EutL</fullName>
    </submittedName>
</protein>
<dbReference type="NCBIfam" id="NF011934">
    <property type="entry name" value="PRK15405.1"/>
    <property type="match status" value="1"/>
</dbReference>
<dbReference type="InterPro" id="IPR009193">
    <property type="entry name" value="EutL_PduB"/>
</dbReference>
<reference evidence="4 5" key="1">
    <citation type="submission" date="2024-03" db="EMBL/GenBank/DDBJ databases">
        <title>Human intestinal bacterial collection.</title>
        <authorList>
            <person name="Pauvert C."/>
            <person name="Hitch T.C.A."/>
            <person name="Clavel T."/>
        </authorList>
    </citation>
    <scope>NUCLEOTIDE SEQUENCE [LARGE SCALE GENOMIC DNA]</scope>
    <source>
        <strain evidence="4 5">CLA-AA-H192</strain>
    </source>
</reference>
<feature type="domain" description="BMC circularly permuted" evidence="3">
    <location>
        <begin position="111"/>
        <end position="215"/>
    </location>
</feature>
<evidence type="ECO:0000313" key="4">
    <source>
        <dbReference type="EMBL" id="MEQ2510206.1"/>
    </source>
</evidence>
<dbReference type="RefSeq" id="WP_349134911.1">
    <property type="nucleotide sequence ID" value="NZ_JBBMFF010000137.1"/>
</dbReference>
<dbReference type="InterPro" id="IPR000249">
    <property type="entry name" value="BMC_dom"/>
</dbReference>
<gene>
    <name evidence="4" type="primary">eutL</name>
    <name evidence="4" type="ORF">WMO66_02915</name>
</gene>
<feature type="domain" description="BMC circularly permuted" evidence="3">
    <location>
        <begin position="1"/>
        <end position="110"/>
    </location>
</feature>
<dbReference type="EMBL" id="JBBMFF010000137">
    <property type="protein sequence ID" value="MEQ2510206.1"/>
    <property type="molecule type" value="Genomic_DNA"/>
</dbReference>
<dbReference type="PIRSF" id="PIRSF012290">
    <property type="entry name" value="EutL_PduB"/>
    <property type="match status" value="1"/>
</dbReference>
<dbReference type="Proteomes" id="UP001491552">
    <property type="component" value="Unassembled WGS sequence"/>
</dbReference>
<evidence type="ECO:0000313" key="5">
    <source>
        <dbReference type="Proteomes" id="UP001491552"/>
    </source>
</evidence>
<dbReference type="Gene3D" id="3.30.70.1710">
    <property type="match status" value="2"/>
</dbReference>
<evidence type="ECO:0000259" key="3">
    <source>
        <dbReference type="PROSITE" id="PS51931"/>
    </source>
</evidence>
<evidence type="ECO:0000256" key="2">
    <source>
        <dbReference type="ARBA" id="ARBA00024446"/>
    </source>
</evidence>
<dbReference type="SMART" id="SM00877">
    <property type="entry name" value="BMC"/>
    <property type="match status" value="2"/>
</dbReference>